<dbReference type="OrthoDB" id="116474at2759"/>
<feature type="coiled-coil region" evidence="1">
    <location>
        <begin position="695"/>
        <end position="722"/>
    </location>
</feature>
<feature type="compositionally biased region" description="Acidic residues" evidence="2">
    <location>
        <begin position="363"/>
        <end position="372"/>
    </location>
</feature>
<dbReference type="EMBL" id="KI669575">
    <property type="protein sequence ID" value="ETN13397.1"/>
    <property type="molecule type" value="Genomic_DNA"/>
</dbReference>
<feature type="compositionally biased region" description="Acidic residues" evidence="2">
    <location>
        <begin position="867"/>
        <end position="879"/>
    </location>
</feature>
<feature type="region of interest" description="Disordered" evidence="2">
    <location>
        <begin position="1499"/>
        <end position="1550"/>
    </location>
</feature>
<feature type="region of interest" description="Disordered" evidence="2">
    <location>
        <begin position="1579"/>
        <end position="1622"/>
    </location>
</feature>
<evidence type="ECO:0000313" key="3">
    <source>
        <dbReference type="EMBL" id="ETN13397.1"/>
    </source>
</evidence>
<dbReference type="OMA" id="LTEFNEM"/>
<organism evidence="3 4">
    <name type="scientific">Phytophthora nicotianae (strain INRA-310)</name>
    <name type="common">Phytophthora parasitica</name>
    <dbReference type="NCBI Taxonomy" id="761204"/>
    <lineage>
        <taxon>Eukaryota</taxon>
        <taxon>Sar</taxon>
        <taxon>Stramenopiles</taxon>
        <taxon>Oomycota</taxon>
        <taxon>Peronosporomycetes</taxon>
        <taxon>Peronosporales</taxon>
        <taxon>Peronosporaceae</taxon>
        <taxon>Phytophthora</taxon>
    </lineage>
</organism>
<proteinExistence type="predicted"/>
<feature type="compositionally biased region" description="Low complexity" evidence="2">
    <location>
        <begin position="658"/>
        <end position="667"/>
    </location>
</feature>
<feature type="compositionally biased region" description="Acidic residues" evidence="2">
    <location>
        <begin position="508"/>
        <end position="519"/>
    </location>
</feature>
<dbReference type="STRING" id="761204.W2QJQ9"/>
<feature type="compositionally biased region" description="Acidic residues" evidence="2">
    <location>
        <begin position="425"/>
        <end position="434"/>
    </location>
</feature>
<feature type="compositionally biased region" description="Low complexity" evidence="2">
    <location>
        <begin position="1262"/>
        <end position="1273"/>
    </location>
</feature>
<feature type="compositionally biased region" description="Polar residues" evidence="2">
    <location>
        <begin position="573"/>
        <end position="590"/>
    </location>
</feature>
<reference evidence="4" key="1">
    <citation type="submission" date="2011-12" db="EMBL/GenBank/DDBJ databases">
        <authorList>
            <consortium name="The Broad Institute Genome Sequencing Platform"/>
            <person name="Russ C."/>
            <person name="Tyler B."/>
            <person name="Panabieres F."/>
            <person name="Shan W."/>
            <person name="Tripathy S."/>
            <person name="Grunwald N."/>
            <person name="Machado M."/>
            <person name="Young S.K."/>
            <person name="Zeng Q."/>
            <person name="Gargeya S."/>
            <person name="Fitzgerald M."/>
            <person name="Haas B."/>
            <person name="Abouelleil A."/>
            <person name="Alvarado L."/>
            <person name="Arachchi H.M."/>
            <person name="Berlin A."/>
            <person name="Chapman S.B."/>
            <person name="Gearin G."/>
            <person name="Goldberg J."/>
            <person name="Griggs A."/>
            <person name="Gujja S."/>
            <person name="Hansen M."/>
            <person name="Heiman D."/>
            <person name="Howarth C."/>
            <person name="Larimer J."/>
            <person name="Lui A."/>
            <person name="MacDonald P.J.P."/>
            <person name="McCowen C."/>
            <person name="Montmayeur A."/>
            <person name="Murphy C."/>
            <person name="Neiman D."/>
            <person name="Pearson M."/>
            <person name="Priest M."/>
            <person name="Roberts A."/>
            <person name="Saif S."/>
            <person name="Shea T."/>
            <person name="Sisk P."/>
            <person name="Stolte C."/>
            <person name="Sykes S."/>
            <person name="Wortman J."/>
            <person name="Nusbaum C."/>
            <person name="Birren B."/>
        </authorList>
    </citation>
    <scope>NUCLEOTIDE SEQUENCE [LARGE SCALE GENOMIC DNA]</scope>
    <source>
        <strain evidence="4">INRA-310</strain>
    </source>
</reference>
<gene>
    <name evidence="3" type="ORF">PPTG_08240</name>
</gene>
<feature type="compositionally biased region" description="Basic and acidic residues" evidence="2">
    <location>
        <begin position="880"/>
        <end position="889"/>
    </location>
</feature>
<keyword evidence="1" id="KW-0175">Coiled coil</keyword>
<feature type="compositionally biased region" description="Basic and acidic residues" evidence="2">
    <location>
        <begin position="1022"/>
        <end position="1032"/>
    </location>
</feature>
<name>W2QJQ9_PHYN3</name>
<feature type="region of interest" description="Disordered" evidence="2">
    <location>
        <begin position="545"/>
        <end position="671"/>
    </location>
</feature>
<feature type="region of interest" description="Disordered" evidence="2">
    <location>
        <begin position="406"/>
        <end position="447"/>
    </location>
</feature>
<feature type="compositionally biased region" description="Acidic residues" evidence="2">
    <location>
        <begin position="893"/>
        <end position="912"/>
    </location>
</feature>
<feature type="region of interest" description="Disordered" evidence="2">
    <location>
        <begin position="822"/>
        <end position="944"/>
    </location>
</feature>
<dbReference type="VEuPathDB" id="FungiDB:PPTG_08240"/>
<protein>
    <submittedName>
        <fullName evidence="3">Uncharacterized protein</fullName>
    </submittedName>
</protein>
<evidence type="ECO:0000256" key="2">
    <source>
        <dbReference type="SAM" id="MobiDB-lite"/>
    </source>
</evidence>
<feature type="coiled-coil region" evidence="1">
    <location>
        <begin position="1088"/>
        <end position="1122"/>
    </location>
</feature>
<feature type="region of interest" description="Disordered" evidence="2">
    <location>
        <begin position="1004"/>
        <end position="1072"/>
    </location>
</feature>
<evidence type="ECO:0000313" key="4">
    <source>
        <dbReference type="Proteomes" id="UP000018817"/>
    </source>
</evidence>
<dbReference type="Proteomes" id="UP000018817">
    <property type="component" value="Unassembled WGS sequence"/>
</dbReference>
<dbReference type="RefSeq" id="XP_008901428.1">
    <property type="nucleotide sequence ID" value="XM_008903180.1"/>
</dbReference>
<feature type="compositionally biased region" description="Basic and acidic residues" evidence="2">
    <location>
        <begin position="613"/>
        <end position="647"/>
    </location>
</feature>
<feature type="compositionally biased region" description="Basic and acidic residues" evidence="2">
    <location>
        <begin position="1275"/>
        <end position="1291"/>
    </location>
</feature>
<feature type="region of interest" description="Disordered" evidence="2">
    <location>
        <begin position="178"/>
        <end position="230"/>
    </location>
</feature>
<feature type="compositionally biased region" description="Polar residues" evidence="2">
    <location>
        <begin position="178"/>
        <end position="210"/>
    </location>
</feature>
<accession>W2QJQ9</accession>
<evidence type="ECO:0000256" key="1">
    <source>
        <dbReference type="SAM" id="Coils"/>
    </source>
</evidence>
<sequence>MAAVDYQEAIFDAHIQLSMMEHAHELETVQAETITLAQAFKEEMENNATSHQLALDHATLEKKFDGDMQDVMQQLDTLRQVEEQERVATEARLEQELKLANLRDCSVQTESSQRVDAATHAALCVDTSTSPIRFGVDAAVQHDNIEQKMEVSPVTESNYKLEYASEEEDDVYDETFENQSQVHAGQQVRDTTSATDVPSVAESLTHSTSKSENESDSEIQSVLSDQADDNYMESSVADSVAYEESFAEESAAVSADIDDEVHDNESSQAKADESVSVATDYDDDFEASSPKMKANVRGMSQEAAGDSVEEKSGETNVEAESRSSASELSDVDDNEPSDAPGSSEVAAEDFEHESDGAKSVSMPEEEEQYEEEERYKDDAFVSMSEDFSAQRDIIVETETENVIVSQQLDIEDNTNEPNHVPEISEVAEEEDYEQENDRVKSVSVQEEKEQYEDKFVSMREDLSAQKDIIVEAETEDNTNEPSNVSGTSEVAEEEDDYEHDQVKSVSVQEEEQYEEEQYEDDTFVSMSEDFSAHKGIVVEAEIIENTEIVEQGEEDNEASVHGDSEYDDDFASVSENTQGQTTDLANNSAVDESEIEEHEEHEKAIDTGEISSDSEHESRASGDEIGGSDEREYSTDNFESEHLEESTLPRIEPILEEQSVGVQVGHSSSEDSSMTNLLVAEVAALQEAANATFNARSEENKIANKKAKVEELLRAKERILSQQKEVFRREEEKRRVDLFAKLALGVDVQGELRRAKDEISQHLARDFDALQETYPILKISENVASTKERKKQTPSVMSKLFGKNAIDRSAVVEESYNEYGAESFEEVHNDELNTSKVGSDEVVEDDKYGAESFEVVQNDEHNTSEVGSDEAEEDDEYEAGEVHNDEHNASEVGSDEAVEDEEYDAESFEEAQNDEHNTAEVDSDEVMEDEYDAESFEDVQNGEHHTVEVGSDKALEDSAAHKTDAVEAENLSVEVTSDVPSPQSDINEDVVQSVVDDDADNVVGEQEATGSNAEVAITKIVEPTKEESAKEEELSEAIENIEAQLQDEQVSKPVSPAKHAPDHAESAPNESRLLDVSVSVSLSRSDEAESFTKSIEERSARLEALKQRIEVRKTEILAVQKQMRVERRREKLVAEEKLLWDEMESVQRLLRADEAALALSQQRNRLEMMHLKAREMKNFVDRNSNKKVYEQESNMLLGFDYIEEAQPTHNQERYESSLPRRDHTIRGFDLLEGYAYVEAAESGDFNEYKSTAGILGTKSCLSEGSSGAAESGSVKSDDDEHGTEFTEDKALSYETTSVDTHPLEKDDKGSSVIQHETDIQPPESDNYEDIVSDQQLNLLSADLLSPLSNELHPSDAPPGKDHVDQVTDLLYADLFQEVEEDIMTAIRSKRTVQDKPQEEVNTGLLGVEGIPQIPSASVNDELNANAQTSDVGDDSIDSRYTADWNVDQSSENIILESTRMEPPIEDLGERVDEEEIASVEDSNSAMYADSFHDESSFNFKEDDELSTEISPTQVSSSKNPTKYMGSVVKVDRQREPENESEEKQRETIDATDKIHLSERVADAIFATVFDEVISSELQQWSRRQPTDKSTSSPQVAIKRSGTTSPSPAKSTPDLKMPIPRQDPRARDLAITRRILDQLEIFDGEIRLPALNSFAVGNDSYNARVLYDSVEAIACDCFSAIQQSLSNERTLDSASVLAVVHRHVQAKIEELLIIRAQPEHELERQLQLISDESGAETGLTTDVLLSQNCIASNVSSIVAKVQSDISRRTEELSTTMPPTRPRTPISRAKNTSILSSLQIQQDEELQQRIASMILSDLLHDAGL</sequence>
<feature type="compositionally biased region" description="Basic and acidic residues" evidence="2">
    <location>
        <begin position="1529"/>
        <end position="1550"/>
    </location>
</feature>
<feature type="compositionally biased region" description="Polar residues" evidence="2">
    <location>
        <begin position="479"/>
        <end position="488"/>
    </location>
</feature>
<feature type="compositionally biased region" description="Basic and acidic residues" evidence="2">
    <location>
        <begin position="435"/>
        <end position="447"/>
    </location>
</feature>
<feature type="region of interest" description="Disordered" evidence="2">
    <location>
        <begin position="259"/>
        <end position="379"/>
    </location>
</feature>
<dbReference type="GeneID" id="20178054"/>
<feature type="compositionally biased region" description="Polar residues" evidence="2">
    <location>
        <begin position="1507"/>
        <end position="1520"/>
    </location>
</feature>
<feature type="region of interest" description="Disordered" evidence="2">
    <location>
        <begin position="472"/>
        <end position="519"/>
    </location>
</feature>
<reference evidence="3 4" key="2">
    <citation type="submission" date="2013-11" db="EMBL/GenBank/DDBJ databases">
        <title>The Genome Sequence of Phytophthora parasitica INRA-310.</title>
        <authorList>
            <consortium name="The Broad Institute Genomics Platform"/>
            <person name="Russ C."/>
            <person name="Tyler B."/>
            <person name="Panabieres F."/>
            <person name="Shan W."/>
            <person name="Tripathy S."/>
            <person name="Grunwald N."/>
            <person name="Machado M."/>
            <person name="Johnson C.S."/>
            <person name="Arredondo F."/>
            <person name="Hong C."/>
            <person name="Coffey M."/>
            <person name="Young S.K."/>
            <person name="Zeng Q."/>
            <person name="Gargeya S."/>
            <person name="Fitzgerald M."/>
            <person name="Abouelleil A."/>
            <person name="Alvarado L."/>
            <person name="Chapman S.B."/>
            <person name="Gainer-Dewar J."/>
            <person name="Goldberg J."/>
            <person name="Griggs A."/>
            <person name="Gujja S."/>
            <person name="Hansen M."/>
            <person name="Howarth C."/>
            <person name="Imamovic A."/>
            <person name="Ireland A."/>
            <person name="Larimer J."/>
            <person name="McCowan C."/>
            <person name="Murphy C."/>
            <person name="Pearson M."/>
            <person name="Poon T.W."/>
            <person name="Priest M."/>
            <person name="Roberts A."/>
            <person name="Saif S."/>
            <person name="Shea T."/>
            <person name="Sykes S."/>
            <person name="Wortman J."/>
            <person name="Nusbaum C."/>
            <person name="Birren B."/>
        </authorList>
    </citation>
    <scope>NUCLEOTIDE SEQUENCE [LARGE SCALE GENOMIC DNA]</scope>
    <source>
        <strain evidence="3 4">INRA-310</strain>
    </source>
</reference>
<feature type="compositionally biased region" description="Acidic residues" evidence="2">
    <location>
        <begin position="921"/>
        <end position="937"/>
    </location>
</feature>
<feature type="compositionally biased region" description="Polar residues" evidence="2">
    <location>
        <begin position="1579"/>
        <end position="1609"/>
    </location>
</feature>
<feature type="region of interest" description="Disordered" evidence="2">
    <location>
        <begin position="1262"/>
        <end position="1313"/>
    </location>
</feature>